<dbReference type="PROSITE" id="PS50178">
    <property type="entry name" value="ZF_FYVE"/>
    <property type="match status" value="1"/>
</dbReference>
<feature type="region of interest" description="Disordered" evidence="5">
    <location>
        <begin position="815"/>
        <end position="837"/>
    </location>
</feature>
<evidence type="ECO:0000259" key="7">
    <source>
        <dbReference type="PROSITE" id="PS50178"/>
    </source>
</evidence>
<feature type="region of interest" description="Disordered" evidence="5">
    <location>
        <begin position="42"/>
        <end position="89"/>
    </location>
</feature>
<accession>A0A6A4WAH7</accession>
<dbReference type="GO" id="GO:0000281">
    <property type="term" value="P:mitotic cytokinesis"/>
    <property type="evidence" value="ECO:0007669"/>
    <property type="project" value="InterPro"/>
</dbReference>
<dbReference type="GO" id="GO:0032465">
    <property type="term" value="P:regulation of cytokinesis"/>
    <property type="evidence" value="ECO:0007669"/>
    <property type="project" value="TreeGrafter"/>
</dbReference>
<evidence type="ECO:0000256" key="1">
    <source>
        <dbReference type="ARBA" id="ARBA00022723"/>
    </source>
</evidence>
<protein>
    <submittedName>
        <fullName evidence="8">Zinc finger FYVE domain-containing protein 26</fullName>
    </submittedName>
</protein>
<feature type="region of interest" description="Disordered" evidence="5">
    <location>
        <begin position="364"/>
        <end position="435"/>
    </location>
</feature>
<dbReference type="GO" id="GO:0030496">
    <property type="term" value="C:midbody"/>
    <property type="evidence" value="ECO:0007669"/>
    <property type="project" value="TreeGrafter"/>
</dbReference>
<comment type="caution">
    <text evidence="8">The sequence shown here is derived from an EMBL/GenBank/DDBJ whole genome shotgun (WGS) entry which is preliminary data.</text>
</comment>
<dbReference type="GO" id="GO:0032266">
    <property type="term" value="F:phosphatidylinositol-3-phosphate binding"/>
    <property type="evidence" value="ECO:0007669"/>
    <property type="project" value="InterPro"/>
</dbReference>
<keyword evidence="3" id="KW-0862">Zinc</keyword>
<dbReference type="SUPFAM" id="SSF57903">
    <property type="entry name" value="FYVE/PHD zinc finger"/>
    <property type="match status" value="1"/>
</dbReference>
<dbReference type="Proteomes" id="UP000440578">
    <property type="component" value="Unassembled WGS sequence"/>
</dbReference>
<feature type="domain" description="FYVE-type" evidence="7">
    <location>
        <begin position="891"/>
        <end position="950"/>
    </location>
</feature>
<evidence type="ECO:0000256" key="3">
    <source>
        <dbReference type="ARBA" id="ARBA00022833"/>
    </source>
</evidence>
<evidence type="ECO:0000313" key="9">
    <source>
        <dbReference type="Proteomes" id="UP000440578"/>
    </source>
</evidence>
<name>A0A6A4WAH7_AMPAM</name>
<dbReference type="GO" id="GO:0000724">
    <property type="term" value="P:double-strand break repair via homologous recombination"/>
    <property type="evidence" value="ECO:0007669"/>
    <property type="project" value="InterPro"/>
</dbReference>
<proteinExistence type="predicted"/>
<dbReference type="SMART" id="SM00064">
    <property type="entry name" value="FYVE"/>
    <property type="match status" value="1"/>
</dbReference>
<feature type="compositionally biased region" description="Basic and acidic residues" evidence="5">
    <location>
        <begin position="68"/>
        <end position="84"/>
    </location>
</feature>
<dbReference type="InterPro" id="IPR017455">
    <property type="entry name" value="Znf_FYVE-rel"/>
</dbReference>
<evidence type="ECO:0000256" key="6">
    <source>
        <dbReference type="SAM" id="SignalP"/>
    </source>
</evidence>
<feature type="compositionally biased region" description="Pro residues" evidence="5">
    <location>
        <begin position="863"/>
        <end position="882"/>
    </location>
</feature>
<feature type="region of interest" description="Disordered" evidence="5">
    <location>
        <begin position="861"/>
        <end position="887"/>
    </location>
</feature>
<dbReference type="InterPro" id="IPR011011">
    <property type="entry name" value="Znf_FYVE_PHD"/>
</dbReference>
<feature type="compositionally biased region" description="Low complexity" evidence="5">
    <location>
        <begin position="816"/>
        <end position="828"/>
    </location>
</feature>
<dbReference type="InterPro" id="IPR028730">
    <property type="entry name" value="ZFYVE26"/>
</dbReference>
<organism evidence="8 9">
    <name type="scientific">Amphibalanus amphitrite</name>
    <name type="common">Striped barnacle</name>
    <name type="synonym">Balanus amphitrite</name>
    <dbReference type="NCBI Taxonomy" id="1232801"/>
    <lineage>
        <taxon>Eukaryota</taxon>
        <taxon>Metazoa</taxon>
        <taxon>Ecdysozoa</taxon>
        <taxon>Arthropoda</taxon>
        <taxon>Crustacea</taxon>
        <taxon>Multicrustacea</taxon>
        <taxon>Cirripedia</taxon>
        <taxon>Thoracica</taxon>
        <taxon>Thoracicalcarea</taxon>
        <taxon>Balanomorpha</taxon>
        <taxon>Balanoidea</taxon>
        <taxon>Balanidae</taxon>
        <taxon>Amphibalaninae</taxon>
        <taxon>Amphibalanus</taxon>
    </lineage>
</organism>
<dbReference type="Gene3D" id="3.30.40.10">
    <property type="entry name" value="Zinc/RING finger domain, C3HC4 (zinc finger)"/>
    <property type="match status" value="1"/>
</dbReference>
<keyword evidence="1" id="KW-0479">Metal-binding</keyword>
<reference evidence="8 9" key="1">
    <citation type="submission" date="2019-07" db="EMBL/GenBank/DDBJ databases">
        <title>Draft genome assembly of a fouling barnacle, Amphibalanus amphitrite (Darwin, 1854): The first reference genome for Thecostraca.</title>
        <authorList>
            <person name="Kim W."/>
        </authorList>
    </citation>
    <scope>NUCLEOTIDE SEQUENCE [LARGE SCALE GENOMIC DNA]</scope>
    <source>
        <strain evidence="8">SNU_AA5</strain>
        <tissue evidence="8">Soma without cirri and trophi</tissue>
    </source>
</reference>
<dbReference type="InterPro" id="IPR000306">
    <property type="entry name" value="Znf_FYVE"/>
</dbReference>
<dbReference type="Pfam" id="PF01363">
    <property type="entry name" value="FYVE"/>
    <property type="match status" value="1"/>
</dbReference>
<feature type="chain" id="PRO_5025346476" evidence="6">
    <location>
        <begin position="24"/>
        <end position="1402"/>
    </location>
</feature>
<evidence type="ECO:0000256" key="4">
    <source>
        <dbReference type="PROSITE-ProRule" id="PRU00091"/>
    </source>
</evidence>
<dbReference type="PANTHER" id="PTHR46591">
    <property type="entry name" value="ZINC FINGER FYVE DOMAIN-CONTAINING PROTEIN 26"/>
    <property type="match status" value="1"/>
</dbReference>
<keyword evidence="9" id="KW-1185">Reference proteome</keyword>
<dbReference type="EMBL" id="VIIS01000929">
    <property type="protein sequence ID" value="KAF0303575.1"/>
    <property type="molecule type" value="Genomic_DNA"/>
</dbReference>
<dbReference type="GO" id="GO:0005813">
    <property type="term" value="C:centrosome"/>
    <property type="evidence" value="ECO:0007669"/>
    <property type="project" value="TreeGrafter"/>
</dbReference>
<keyword evidence="2 4" id="KW-0863">Zinc-finger</keyword>
<dbReference type="InterPro" id="IPR013083">
    <property type="entry name" value="Znf_RING/FYVE/PHD"/>
</dbReference>
<dbReference type="GO" id="GO:0005765">
    <property type="term" value="C:lysosomal membrane"/>
    <property type="evidence" value="ECO:0007669"/>
    <property type="project" value="TreeGrafter"/>
</dbReference>
<dbReference type="OrthoDB" id="6405610at2759"/>
<evidence type="ECO:0000313" key="8">
    <source>
        <dbReference type="EMBL" id="KAF0303575.1"/>
    </source>
</evidence>
<feature type="signal peptide" evidence="6">
    <location>
        <begin position="1"/>
        <end position="23"/>
    </location>
</feature>
<dbReference type="GO" id="GO:0008270">
    <property type="term" value="F:zinc ion binding"/>
    <property type="evidence" value="ECO:0007669"/>
    <property type="project" value="UniProtKB-KW"/>
</dbReference>
<feature type="region of interest" description="Disordered" evidence="5">
    <location>
        <begin position="955"/>
        <end position="974"/>
    </location>
</feature>
<sequence length="1402" mass="149408">MCWARGWLRHAALLTQMFPECAAAVRLRAELAVAEGLKECRRSLDGPQPTRSAPEETLSAAPVEDTDGDRTEGADDSTADHEPESAGGQLRRTIGRLALRALNSDTALYRVISLVERHKVTLPGTGGHYEGLSAGYAAFFDLALTSDCRELFTRAASCLQEALIIEPHSAAGLSALTAAVRHWLSVPSEAARLAPQLADRPGPAAVLLSSAPLGAQLAQAAGRRWRRLVELAGRPADRDTVTKLAALAHRLAPAAGAAAGSHEHRPDFLMSLLHCLSQLQTMLPDLVPASGDCLHLLTVPPSLAVADLALRCTSPIELTRLSARAGAVRLDLGRLMLGRLWPQLETPGRAPLWEDDTIWVDLSPASASGSGSGTPQETAADPTPSPVRGRRRSLPVNSPCAPSPSTTREPISLPPSATVPNLSSPAVSKAADSDSSRLVDRLSVELLRLADRLAAPTIASTDPPPPEPSVAALGHLGQQSGLLAELQTVLSGGGGGGCRLLRTASADGPLAALTAEGPARARLALLLRAARWTEAAEMALSLQFLPEMDGATDAVLAARVLNSDGDADTGWRLVQHISSERRRAAVISEMAGQWPLRRCLDLLTGLEGQESLRERLLLSEELLQLWRQCRGPPVPCWAELERRCRRQPALLTELLAAAGADCRPALYHRWGRLHGADGAELPPPPGPSDRLAALLREPAAAPVTAVKQLLRTADPAEVVSLCGRLQSVAARAALLSGLCAVQGEQLPPSQFAQLYRHAAGLRLLGLLGSGWPHYQHLAARPELIVIQLICNQHFQTAGRALRLLWRLGLITGSVQSPSGGRSASAPGRSRPPDLPHPVPALDAAVNGCLERLAERALDVSRLPAPPPQLPPSLPLAPPPPAAAPRQHWAADHSSNGCMRCGAAFNARFRRHHCRRCGKLVCEPCSKHRVQLDGCGPAPVRVCSVCVMAVSEQPGGDQLSPDDVTRAREPCSAGPPALRLTDSAAHNVRQLERVQFGHAPSVSTCLLLLQLHTDAAAGGRLVLRAARQLLWQPPPAAAAHPALTAGLARQLALAAKLLLARAERPAEEMAACDALLRAADVSRLLEEAGCGELSAGADLSDRAALRRLQAAMVGRELWRPALDVSTKAGLDCGAVWAAWGLATLRAGELAAARPRLARALRPAAEPDRRREQARLLSAVVAALEAVPAAADAAPAALLLAEDELAEICAGRLPTVGGAPPPAALDEAVYYLSTYGSARQTLSLLQRHGLYGRAAAAARELTARPEDFHRALLVPAVRRGQLQQLLDALRKDSPSLRGWKVYLEFSCAELQQSGAWHTLLQLQLACGDLLRAANTCIRLYCRQTNYRCYAQSLHHLEAARDRLSEYLNRADWKAARAPSGRMPLVLPWKQVSQQLTAVELQIQQ</sequence>
<evidence type="ECO:0000256" key="2">
    <source>
        <dbReference type="ARBA" id="ARBA00022771"/>
    </source>
</evidence>
<evidence type="ECO:0000256" key="5">
    <source>
        <dbReference type="SAM" id="MobiDB-lite"/>
    </source>
</evidence>
<dbReference type="PANTHER" id="PTHR46591:SF1">
    <property type="entry name" value="ZINC FINGER FYVE DOMAIN-CONTAINING PROTEIN 26"/>
    <property type="match status" value="1"/>
</dbReference>
<keyword evidence="6" id="KW-0732">Signal</keyword>
<gene>
    <name evidence="8" type="ORF">FJT64_024461</name>
</gene>